<organism evidence="2">
    <name type="scientific">marine metagenome</name>
    <dbReference type="NCBI Taxonomy" id="408172"/>
    <lineage>
        <taxon>unclassified sequences</taxon>
        <taxon>metagenomes</taxon>
        <taxon>ecological metagenomes</taxon>
    </lineage>
</organism>
<feature type="transmembrane region" description="Helical" evidence="1">
    <location>
        <begin position="6"/>
        <end position="25"/>
    </location>
</feature>
<keyword evidence="1" id="KW-0812">Transmembrane</keyword>
<gene>
    <name evidence="2" type="ORF">METZ01_LOCUS49739</name>
</gene>
<evidence type="ECO:0000313" key="2">
    <source>
        <dbReference type="EMBL" id="SUZ96885.1"/>
    </source>
</evidence>
<keyword evidence="1" id="KW-0472">Membrane</keyword>
<reference evidence="2" key="1">
    <citation type="submission" date="2018-05" db="EMBL/GenBank/DDBJ databases">
        <authorList>
            <person name="Lanie J.A."/>
            <person name="Ng W.-L."/>
            <person name="Kazmierczak K.M."/>
            <person name="Andrzejewski T.M."/>
            <person name="Davidsen T.M."/>
            <person name="Wayne K.J."/>
            <person name="Tettelin H."/>
            <person name="Glass J.I."/>
            <person name="Rusch D."/>
            <person name="Podicherti R."/>
            <person name="Tsui H.-C.T."/>
            <person name="Winkler M.E."/>
        </authorList>
    </citation>
    <scope>NUCLEOTIDE SEQUENCE</scope>
</reference>
<feature type="transmembrane region" description="Helical" evidence="1">
    <location>
        <begin position="287"/>
        <end position="304"/>
    </location>
</feature>
<feature type="transmembrane region" description="Helical" evidence="1">
    <location>
        <begin position="56"/>
        <end position="73"/>
    </location>
</feature>
<accession>A0A381RYF8</accession>
<keyword evidence="1" id="KW-1133">Transmembrane helix</keyword>
<sequence length="315" mass="35716">MGSALSALGWLASAFILLRIMRILSFKMSNQWRVMLIYALIPTSLMYTSVTLREPFQLLFINLALYAALKIYFHRSNAHWLVLFLAVVGMGAMHGALLVSSTFVIVGTLFLLTSRNRKGVSFTKVVLVTPIVILCLFYGFSLFTSLTSYGDRLDDGLDVAVRVYQEGTLSDGEYARANYRTDIEIDGLGGLILSLPTFLFQYLFEPMPWKIGSMVDVIALLENMLRFWLIWNALKYLVGSYLNKPMFVAHNYFGYERCILLIFLSYLVMETLWSLGTSNWGTASRHHLPSLGLLLVASFAYRNVTSPKYNRSHKS</sequence>
<feature type="transmembrane region" description="Helical" evidence="1">
    <location>
        <begin position="254"/>
        <end position="275"/>
    </location>
</feature>
<evidence type="ECO:0008006" key="3">
    <source>
        <dbReference type="Google" id="ProtNLM"/>
    </source>
</evidence>
<proteinExistence type="predicted"/>
<feature type="transmembrane region" description="Helical" evidence="1">
    <location>
        <begin position="80"/>
        <end position="113"/>
    </location>
</feature>
<dbReference type="EMBL" id="UINC01002457">
    <property type="protein sequence ID" value="SUZ96885.1"/>
    <property type="molecule type" value="Genomic_DNA"/>
</dbReference>
<name>A0A381RYF8_9ZZZZ</name>
<dbReference type="AlphaFoldDB" id="A0A381RYF8"/>
<evidence type="ECO:0000256" key="1">
    <source>
        <dbReference type="SAM" id="Phobius"/>
    </source>
</evidence>
<feature type="transmembrane region" description="Helical" evidence="1">
    <location>
        <begin position="125"/>
        <end position="143"/>
    </location>
</feature>
<protein>
    <recommendedName>
        <fullName evidence="3">Glycosyltransferase RgtA/B/C/D-like domain-containing protein</fullName>
    </recommendedName>
</protein>